<gene>
    <name evidence="1" type="ORF">J437_LFUL002412</name>
</gene>
<reference evidence="1" key="1">
    <citation type="submission" date="2013-04" db="EMBL/GenBank/DDBJ databases">
        <authorList>
            <person name="Qu J."/>
            <person name="Murali S.C."/>
            <person name="Bandaranaike D."/>
            <person name="Bellair M."/>
            <person name="Blankenburg K."/>
            <person name="Chao H."/>
            <person name="Dinh H."/>
            <person name="Doddapaneni H."/>
            <person name="Downs B."/>
            <person name="Dugan-Rocha S."/>
            <person name="Elkadiri S."/>
            <person name="Gnanaolivu R.D."/>
            <person name="Hernandez B."/>
            <person name="Javaid M."/>
            <person name="Jayaseelan J.C."/>
            <person name="Lee S."/>
            <person name="Li M."/>
            <person name="Ming W."/>
            <person name="Munidasa M."/>
            <person name="Muniz J."/>
            <person name="Nguyen L."/>
            <person name="Ongeri F."/>
            <person name="Osuji N."/>
            <person name="Pu L.-L."/>
            <person name="Puazo M."/>
            <person name="Qu C."/>
            <person name="Quiroz J."/>
            <person name="Raj R."/>
            <person name="Weissenberger G."/>
            <person name="Xin Y."/>
            <person name="Zou X."/>
            <person name="Han Y."/>
            <person name="Richards S."/>
            <person name="Worley K."/>
            <person name="Muzny D."/>
            <person name="Gibbs R."/>
        </authorList>
    </citation>
    <scope>NUCLEOTIDE SEQUENCE</scope>
    <source>
        <strain evidence="1">Sampled in the wild</strain>
    </source>
</reference>
<keyword evidence="2" id="KW-1185">Reference proteome</keyword>
<dbReference type="AlphaFoldDB" id="A0A8K0KM42"/>
<sequence>MVKISKPRKGYTLLEERVGGTESYPETADLTNQEIWYSSSKHSQVKNYVDYISHFGSKCHFCQCCIRKPEQWNFYYFTIFLYWL</sequence>
<reference evidence="1" key="2">
    <citation type="submission" date="2017-10" db="EMBL/GenBank/DDBJ databases">
        <title>Ladona fulva Genome sequencing and assembly.</title>
        <authorList>
            <person name="Murali S."/>
            <person name="Richards S."/>
            <person name="Bandaranaike D."/>
            <person name="Bellair M."/>
            <person name="Blankenburg K."/>
            <person name="Chao H."/>
            <person name="Dinh H."/>
            <person name="Doddapaneni H."/>
            <person name="Dugan-Rocha S."/>
            <person name="Elkadiri S."/>
            <person name="Gnanaolivu R."/>
            <person name="Hernandez B."/>
            <person name="Skinner E."/>
            <person name="Javaid M."/>
            <person name="Lee S."/>
            <person name="Li M."/>
            <person name="Ming W."/>
            <person name="Munidasa M."/>
            <person name="Muniz J."/>
            <person name="Nguyen L."/>
            <person name="Hughes D."/>
            <person name="Osuji N."/>
            <person name="Pu L.-L."/>
            <person name="Puazo M."/>
            <person name="Qu C."/>
            <person name="Quiroz J."/>
            <person name="Raj R."/>
            <person name="Weissenberger G."/>
            <person name="Xin Y."/>
            <person name="Zou X."/>
            <person name="Han Y."/>
            <person name="Worley K."/>
            <person name="Muzny D."/>
            <person name="Gibbs R."/>
        </authorList>
    </citation>
    <scope>NUCLEOTIDE SEQUENCE</scope>
    <source>
        <strain evidence="1">Sampled in the wild</strain>
    </source>
</reference>
<evidence type="ECO:0000313" key="1">
    <source>
        <dbReference type="EMBL" id="KAG8237804.1"/>
    </source>
</evidence>
<proteinExistence type="predicted"/>
<evidence type="ECO:0000313" key="2">
    <source>
        <dbReference type="Proteomes" id="UP000792457"/>
    </source>
</evidence>
<accession>A0A8K0KM42</accession>
<dbReference type="EMBL" id="KZ309230">
    <property type="protein sequence ID" value="KAG8237804.1"/>
    <property type="molecule type" value="Genomic_DNA"/>
</dbReference>
<name>A0A8K0KM42_LADFU</name>
<comment type="caution">
    <text evidence="1">The sequence shown here is derived from an EMBL/GenBank/DDBJ whole genome shotgun (WGS) entry which is preliminary data.</text>
</comment>
<organism evidence="1 2">
    <name type="scientific">Ladona fulva</name>
    <name type="common">Scarce chaser dragonfly</name>
    <name type="synonym">Libellula fulva</name>
    <dbReference type="NCBI Taxonomy" id="123851"/>
    <lineage>
        <taxon>Eukaryota</taxon>
        <taxon>Metazoa</taxon>
        <taxon>Ecdysozoa</taxon>
        <taxon>Arthropoda</taxon>
        <taxon>Hexapoda</taxon>
        <taxon>Insecta</taxon>
        <taxon>Pterygota</taxon>
        <taxon>Palaeoptera</taxon>
        <taxon>Odonata</taxon>
        <taxon>Epiprocta</taxon>
        <taxon>Anisoptera</taxon>
        <taxon>Libelluloidea</taxon>
        <taxon>Libellulidae</taxon>
        <taxon>Ladona</taxon>
    </lineage>
</organism>
<protein>
    <submittedName>
        <fullName evidence="1">Uncharacterized protein</fullName>
    </submittedName>
</protein>
<dbReference type="Proteomes" id="UP000792457">
    <property type="component" value="Unassembled WGS sequence"/>
</dbReference>